<dbReference type="STRING" id="1246995.AFR_02175"/>
<accession>U5VPJ5</accession>
<dbReference type="KEGG" id="afs:AFR_02175"/>
<protein>
    <submittedName>
        <fullName evidence="2">Uncharacterized protein</fullName>
    </submittedName>
</protein>
<dbReference type="OrthoDB" id="3383117at2"/>
<keyword evidence="3" id="KW-1185">Reference proteome</keyword>
<evidence type="ECO:0000256" key="1">
    <source>
        <dbReference type="SAM" id="Phobius"/>
    </source>
</evidence>
<evidence type="ECO:0000313" key="3">
    <source>
        <dbReference type="Proteomes" id="UP000017746"/>
    </source>
</evidence>
<feature type="transmembrane region" description="Helical" evidence="1">
    <location>
        <begin position="40"/>
        <end position="61"/>
    </location>
</feature>
<evidence type="ECO:0000313" key="2">
    <source>
        <dbReference type="EMBL" id="AGZ38724.1"/>
    </source>
</evidence>
<dbReference type="EMBL" id="CP006272">
    <property type="protein sequence ID" value="AGZ38724.1"/>
    <property type="molecule type" value="Genomic_DNA"/>
</dbReference>
<keyword evidence="1" id="KW-0812">Transmembrane</keyword>
<keyword evidence="1" id="KW-1133">Transmembrane helix</keyword>
<dbReference type="RefSeq" id="WP_023357667.1">
    <property type="nucleotide sequence ID" value="NC_022657.1"/>
</dbReference>
<dbReference type="PATRIC" id="fig|1246995.3.peg.440"/>
<dbReference type="HOGENOM" id="CLU_757857_0_0_11"/>
<proteinExistence type="predicted"/>
<gene>
    <name evidence="2" type="ORF">AFR_02175</name>
</gene>
<dbReference type="AlphaFoldDB" id="U5VPJ5"/>
<organism evidence="2 3">
    <name type="scientific">Actinoplanes friuliensis DSM 7358</name>
    <dbReference type="NCBI Taxonomy" id="1246995"/>
    <lineage>
        <taxon>Bacteria</taxon>
        <taxon>Bacillati</taxon>
        <taxon>Actinomycetota</taxon>
        <taxon>Actinomycetes</taxon>
        <taxon>Micromonosporales</taxon>
        <taxon>Micromonosporaceae</taxon>
        <taxon>Actinoplanes</taxon>
    </lineage>
</organism>
<dbReference type="InterPro" id="IPR011042">
    <property type="entry name" value="6-blade_b-propeller_TolB-like"/>
</dbReference>
<dbReference type="Gene3D" id="2.120.10.30">
    <property type="entry name" value="TolB, C-terminal domain"/>
    <property type="match status" value="1"/>
</dbReference>
<reference evidence="2 3" key="1">
    <citation type="journal article" date="2014" name="J. Biotechnol.">
        <title>Complete genome sequence of the actinobacterium Actinoplanes friuliensis HAG 010964, producer of the lipopeptide antibiotic friulimycin.</title>
        <authorList>
            <person name="Ruckert C."/>
            <person name="Szczepanowski R."/>
            <person name="Albersmeier A."/>
            <person name="Goesmann A."/>
            <person name="Fischer N."/>
            <person name="Steinkamper A."/>
            <person name="Puhler A."/>
            <person name="Biener R."/>
            <person name="Schwartz D."/>
            <person name="Kalinowski J."/>
        </authorList>
    </citation>
    <scope>NUCLEOTIDE SEQUENCE [LARGE SCALE GENOMIC DNA]</scope>
    <source>
        <strain evidence="2 3">DSM 7358</strain>
    </source>
</reference>
<sequence length="365" mass="38145">MKDITVEGVRRTLQTLADQARPVELGEAALAGAERRRRRALVGGAAAVLLLITVVAVPLGLSSVRRGAAPPAAGQPTTGPRVVTSYVVGGRSFVIDPTTGRYRQAPGGVAAVSPNLDRYANVVTVNDRSTLRIMSTSGDPAPRTLDLAGWAGQPAWSPDGNWLALPIWEVPADELTAHGFHDIYLVDTINLTARRQTLELGAGPGESLRWDETDRLLVTTPGRLSTVRTDGTLVASRALPQGLPCTRQATTMLPAPLFNGRLLLCKLDGSTASLFTVVPSGADEQGSDIGSFTVTDEQRLTPVAWAGGDTVVLSVEALGRNSVNVVRLGYPALGPPAGRLPRGADQILVGSTDGLAGTATAVVTF</sequence>
<dbReference type="Proteomes" id="UP000017746">
    <property type="component" value="Chromosome"/>
</dbReference>
<keyword evidence="1" id="KW-0472">Membrane</keyword>
<dbReference type="SUPFAM" id="SSF69304">
    <property type="entry name" value="Tricorn protease N-terminal domain"/>
    <property type="match status" value="1"/>
</dbReference>
<name>U5VPJ5_9ACTN</name>